<proteinExistence type="predicted"/>
<dbReference type="GO" id="GO:0005886">
    <property type="term" value="C:plasma membrane"/>
    <property type="evidence" value="ECO:0007669"/>
    <property type="project" value="TreeGrafter"/>
</dbReference>
<evidence type="ECO:0000256" key="3">
    <source>
        <dbReference type="ARBA" id="ARBA00022618"/>
    </source>
</evidence>
<evidence type="ECO:0000313" key="10">
    <source>
        <dbReference type="Proteomes" id="UP000076927"/>
    </source>
</evidence>
<dbReference type="PATRIC" id="fig|1178515.4.peg.3029"/>
<comment type="subcellular location">
    <subcellularLocation>
        <location evidence="1">Membrane</location>
    </subcellularLocation>
</comment>
<dbReference type="Gene3D" id="3.10.20.310">
    <property type="entry name" value="membrane protein fhac"/>
    <property type="match status" value="1"/>
</dbReference>
<dbReference type="InterPro" id="IPR034746">
    <property type="entry name" value="POTRA"/>
</dbReference>
<gene>
    <name evidence="9" type="ORF">SY83_15070</name>
</gene>
<accession>A0A172TKC7</accession>
<dbReference type="Pfam" id="PF08478">
    <property type="entry name" value="POTRA_1"/>
    <property type="match status" value="1"/>
</dbReference>
<dbReference type="PANTHER" id="PTHR37820:SF1">
    <property type="entry name" value="CELL DIVISION PROTEIN FTSQ"/>
    <property type="match status" value="1"/>
</dbReference>
<organism evidence="9 10">
    <name type="scientific">Paenibacillus swuensis</name>
    <dbReference type="NCBI Taxonomy" id="1178515"/>
    <lineage>
        <taxon>Bacteria</taxon>
        <taxon>Bacillati</taxon>
        <taxon>Bacillota</taxon>
        <taxon>Bacilli</taxon>
        <taxon>Bacillales</taxon>
        <taxon>Paenibacillaceae</taxon>
        <taxon>Paenibacillus</taxon>
    </lineage>
</organism>
<reference evidence="9 10" key="1">
    <citation type="submission" date="2015-01" db="EMBL/GenBank/DDBJ databases">
        <title>Paenibacillus swuensis/DY6/whole genome sequencing.</title>
        <authorList>
            <person name="Kim M.K."/>
            <person name="Srinivasan S."/>
            <person name="Lee J.-J."/>
        </authorList>
    </citation>
    <scope>NUCLEOTIDE SEQUENCE [LARGE SCALE GENOMIC DNA]</scope>
    <source>
        <strain evidence="9 10">DY6</strain>
    </source>
</reference>
<dbReference type="PROSITE" id="PS51779">
    <property type="entry name" value="POTRA"/>
    <property type="match status" value="1"/>
</dbReference>
<evidence type="ECO:0000256" key="4">
    <source>
        <dbReference type="ARBA" id="ARBA00022692"/>
    </source>
</evidence>
<feature type="domain" description="POTRA" evidence="8">
    <location>
        <begin position="45"/>
        <end position="113"/>
    </location>
</feature>
<dbReference type="KEGG" id="pswu:SY83_15070"/>
<dbReference type="EMBL" id="CP011388">
    <property type="protein sequence ID" value="ANE47374.1"/>
    <property type="molecule type" value="Genomic_DNA"/>
</dbReference>
<name>A0A172TKC7_9BACL</name>
<evidence type="ECO:0000259" key="8">
    <source>
        <dbReference type="PROSITE" id="PS51779"/>
    </source>
</evidence>
<sequence>MSNISQMPVLREQKVRRRGNRKLLLLLLFLFVVLLAILFFRSSFSKVQTIEMKGNRYLTPDEISKALNVQVGDQFFGTSAAEMDRRVSQLLPIEEVLIHKRFPGYILIEIREQQTVAFQLSPKEGTIKALLSGGNAVIPKAKNITLDKPVLTGWENRDALFKKLCNTLATIPEGLLADISEIKPDPSNAYPDRIKLYTRSKFEVSTTIAYLPEKAEYMNAVIDGQEPGKITMLEADFYTPYVKKQEAVTDSSQIEATQ</sequence>
<keyword evidence="3" id="KW-0132">Cell division</keyword>
<evidence type="ECO:0000313" key="9">
    <source>
        <dbReference type="EMBL" id="ANE47374.1"/>
    </source>
</evidence>
<evidence type="ECO:0000256" key="7">
    <source>
        <dbReference type="ARBA" id="ARBA00023306"/>
    </source>
</evidence>
<dbReference type="PANTHER" id="PTHR37820">
    <property type="entry name" value="CELL DIVISION PROTEIN DIVIB"/>
    <property type="match status" value="1"/>
</dbReference>
<keyword evidence="2" id="KW-1003">Cell membrane</keyword>
<protein>
    <recommendedName>
        <fullName evidence="8">POTRA domain-containing protein</fullName>
    </recommendedName>
</protein>
<dbReference type="AlphaFoldDB" id="A0A172TKC7"/>
<keyword evidence="4" id="KW-0812">Transmembrane</keyword>
<keyword evidence="5" id="KW-1133">Transmembrane helix</keyword>
<evidence type="ECO:0000256" key="6">
    <source>
        <dbReference type="ARBA" id="ARBA00023136"/>
    </source>
</evidence>
<dbReference type="STRING" id="1178515.SY83_15070"/>
<keyword evidence="10" id="KW-1185">Reference proteome</keyword>
<evidence type="ECO:0000256" key="5">
    <source>
        <dbReference type="ARBA" id="ARBA00022989"/>
    </source>
</evidence>
<dbReference type="Gene3D" id="3.40.50.10960">
    <property type="match status" value="1"/>
</dbReference>
<evidence type="ECO:0000256" key="2">
    <source>
        <dbReference type="ARBA" id="ARBA00022475"/>
    </source>
</evidence>
<dbReference type="InterPro" id="IPR050487">
    <property type="entry name" value="FtsQ_DivIB"/>
</dbReference>
<evidence type="ECO:0000256" key="1">
    <source>
        <dbReference type="ARBA" id="ARBA00004370"/>
    </source>
</evidence>
<dbReference type="GO" id="GO:0051301">
    <property type="term" value="P:cell division"/>
    <property type="evidence" value="ECO:0007669"/>
    <property type="project" value="UniProtKB-KW"/>
</dbReference>
<keyword evidence="7" id="KW-0131">Cell cycle</keyword>
<dbReference type="InterPro" id="IPR013685">
    <property type="entry name" value="POTRA_FtsQ_type"/>
</dbReference>
<keyword evidence="6" id="KW-0472">Membrane</keyword>
<dbReference type="Proteomes" id="UP000076927">
    <property type="component" value="Chromosome"/>
</dbReference>